<protein>
    <submittedName>
        <fullName evidence="2">Uncharacterized protein</fullName>
    </submittedName>
</protein>
<dbReference type="InParanoid" id="A0A7N2M7J8"/>
<reference evidence="2 3" key="1">
    <citation type="journal article" date="2016" name="G3 (Bethesda)">
        <title>First Draft Assembly and Annotation of the Genome of a California Endemic Oak Quercus lobata Nee (Fagaceae).</title>
        <authorList>
            <person name="Sork V.L."/>
            <person name="Fitz-Gibbon S.T."/>
            <person name="Puiu D."/>
            <person name="Crepeau M."/>
            <person name="Gugger P.F."/>
            <person name="Sherman R."/>
            <person name="Stevens K."/>
            <person name="Langley C.H."/>
            <person name="Pellegrini M."/>
            <person name="Salzberg S.L."/>
        </authorList>
    </citation>
    <scope>NUCLEOTIDE SEQUENCE [LARGE SCALE GENOMIC DNA]</scope>
    <source>
        <strain evidence="2 3">cv. SW786</strain>
    </source>
</reference>
<dbReference type="EMBL" id="LRBV02000007">
    <property type="status" value="NOT_ANNOTATED_CDS"/>
    <property type="molecule type" value="Genomic_DNA"/>
</dbReference>
<accession>A0A7N2M7J8</accession>
<feature type="region of interest" description="Disordered" evidence="1">
    <location>
        <begin position="30"/>
        <end position="49"/>
    </location>
</feature>
<dbReference type="PANTHER" id="PTHR47862">
    <property type="entry name" value="PEPTIDYL-PROLYL CIS-TRANS ISOMERASE FKBP18, CHLOROPLASTIC"/>
    <property type="match status" value="1"/>
</dbReference>
<dbReference type="AlphaFoldDB" id="A0A7N2M7J8"/>
<proteinExistence type="predicted"/>
<name>A0A7N2M7J8_QUELO</name>
<dbReference type="EnsemblPlants" id="QL07p041198:mrna">
    <property type="protein sequence ID" value="QL07p041198:mrna"/>
    <property type="gene ID" value="QL07p041198"/>
</dbReference>
<reference evidence="2" key="2">
    <citation type="submission" date="2021-01" db="UniProtKB">
        <authorList>
            <consortium name="EnsemblPlants"/>
        </authorList>
    </citation>
    <scope>IDENTIFICATION</scope>
</reference>
<sequence length="143" mass="15497">MPTSLSLSLFLCHHHTPSLLHNPLTHYNNFPSTRTGKRRPSNSNRRNPNGLPFLCLFSSFKSNDTAQPANDGRRALLASLLTTAASVCACDVAEAVSTSRRALRGAKVPESEFTTLPNGLKYYDLKVGGGAKAEKGSRVAVWL</sequence>
<dbReference type="PANTHER" id="PTHR47862:SF2">
    <property type="entry name" value="PEPTIDYLPROLYL ISOMERASE"/>
    <property type="match status" value="1"/>
</dbReference>
<dbReference type="Proteomes" id="UP000594261">
    <property type="component" value="Chromosome 7"/>
</dbReference>
<dbReference type="GO" id="GO:0009543">
    <property type="term" value="C:chloroplast thylakoid lumen"/>
    <property type="evidence" value="ECO:0007669"/>
    <property type="project" value="TreeGrafter"/>
</dbReference>
<dbReference type="InterPro" id="IPR044180">
    <property type="entry name" value="FKBP18-like"/>
</dbReference>
<evidence type="ECO:0000313" key="3">
    <source>
        <dbReference type="Proteomes" id="UP000594261"/>
    </source>
</evidence>
<keyword evidence="3" id="KW-1185">Reference proteome</keyword>
<organism evidence="2 3">
    <name type="scientific">Quercus lobata</name>
    <name type="common">Valley oak</name>
    <dbReference type="NCBI Taxonomy" id="97700"/>
    <lineage>
        <taxon>Eukaryota</taxon>
        <taxon>Viridiplantae</taxon>
        <taxon>Streptophyta</taxon>
        <taxon>Embryophyta</taxon>
        <taxon>Tracheophyta</taxon>
        <taxon>Spermatophyta</taxon>
        <taxon>Magnoliopsida</taxon>
        <taxon>eudicotyledons</taxon>
        <taxon>Gunneridae</taxon>
        <taxon>Pentapetalae</taxon>
        <taxon>rosids</taxon>
        <taxon>fabids</taxon>
        <taxon>Fagales</taxon>
        <taxon>Fagaceae</taxon>
        <taxon>Quercus</taxon>
    </lineage>
</organism>
<evidence type="ECO:0000313" key="2">
    <source>
        <dbReference type="EnsemblPlants" id="QL07p041198:mrna"/>
    </source>
</evidence>
<evidence type="ECO:0000256" key="1">
    <source>
        <dbReference type="SAM" id="MobiDB-lite"/>
    </source>
</evidence>
<dbReference type="Gramene" id="QL07p041198:mrna">
    <property type="protein sequence ID" value="QL07p041198:mrna"/>
    <property type="gene ID" value="QL07p041198"/>
</dbReference>